<evidence type="ECO:0000259" key="9">
    <source>
        <dbReference type="PROSITE" id="PS50089"/>
    </source>
</evidence>
<dbReference type="PANTHER" id="PTHR15067">
    <property type="entry name" value="E3 UBIQUITIN-PROTEIN LIGASE RNF8"/>
    <property type="match status" value="1"/>
</dbReference>
<keyword evidence="5" id="KW-0862">Zinc</keyword>
<dbReference type="SUPFAM" id="SSF57850">
    <property type="entry name" value="RING/U-box"/>
    <property type="match status" value="1"/>
</dbReference>
<keyword evidence="11" id="KW-1185">Reference proteome</keyword>
<dbReference type="InterPro" id="IPR000253">
    <property type="entry name" value="FHA_dom"/>
</dbReference>
<evidence type="ECO:0000256" key="2">
    <source>
        <dbReference type="ARBA" id="ARBA00022723"/>
    </source>
</evidence>
<feature type="domain" description="FHA" evidence="8">
    <location>
        <begin position="231"/>
        <end position="294"/>
    </location>
</feature>
<keyword evidence="3 6" id="KW-0863">Zinc-finger</keyword>
<feature type="region of interest" description="Disordered" evidence="7">
    <location>
        <begin position="424"/>
        <end position="594"/>
    </location>
</feature>
<evidence type="ECO:0000313" key="11">
    <source>
        <dbReference type="Proteomes" id="UP001600888"/>
    </source>
</evidence>
<dbReference type="EMBL" id="JBAWTH010000019">
    <property type="protein sequence ID" value="KAL2287700.1"/>
    <property type="molecule type" value="Genomic_DNA"/>
</dbReference>
<keyword evidence="4" id="KW-0833">Ubl conjugation pathway</keyword>
<evidence type="ECO:0008006" key="12">
    <source>
        <dbReference type="Google" id="ProtNLM"/>
    </source>
</evidence>
<feature type="compositionally biased region" description="Basic and acidic residues" evidence="7">
    <location>
        <begin position="468"/>
        <end position="495"/>
    </location>
</feature>
<evidence type="ECO:0000256" key="6">
    <source>
        <dbReference type="PROSITE-ProRule" id="PRU00175"/>
    </source>
</evidence>
<feature type="compositionally biased region" description="Polar residues" evidence="7">
    <location>
        <begin position="562"/>
        <end position="574"/>
    </location>
</feature>
<dbReference type="Gene3D" id="2.60.200.20">
    <property type="match status" value="1"/>
</dbReference>
<evidence type="ECO:0000259" key="8">
    <source>
        <dbReference type="PROSITE" id="PS50006"/>
    </source>
</evidence>
<feature type="compositionally biased region" description="Low complexity" evidence="7">
    <location>
        <begin position="170"/>
        <end position="184"/>
    </location>
</feature>
<evidence type="ECO:0000256" key="3">
    <source>
        <dbReference type="ARBA" id="ARBA00022771"/>
    </source>
</evidence>
<accession>A0ABR4EZ33</accession>
<dbReference type="SMART" id="SM00240">
    <property type="entry name" value="FHA"/>
    <property type="match status" value="1"/>
</dbReference>
<keyword evidence="2" id="KW-0479">Metal-binding</keyword>
<dbReference type="PROSITE" id="PS50006">
    <property type="entry name" value="FHA_DOMAIN"/>
    <property type="match status" value="1"/>
</dbReference>
<name>A0ABR4EZ33_9PEZI</name>
<dbReference type="InterPro" id="IPR008984">
    <property type="entry name" value="SMAD_FHA_dom_sf"/>
</dbReference>
<evidence type="ECO:0000256" key="1">
    <source>
        <dbReference type="ARBA" id="ARBA00022679"/>
    </source>
</evidence>
<organism evidence="10 11">
    <name type="scientific">Diaporthe vaccinii</name>
    <dbReference type="NCBI Taxonomy" id="105482"/>
    <lineage>
        <taxon>Eukaryota</taxon>
        <taxon>Fungi</taxon>
        <taxon>Dikarya</taxon>
        <taxon>Ascomycota</taxon>
        <taxon>Pezizomycotina</taxon>
        <taxon>Sordariomycetes</taxon>
        <taxon>Sordariomycetidae</taxon>
        <taxon>Diaporthales</taxon>
        <taxon>Diaporthaceae</taxon>
        <taxon>Diaporthe</taxon>
        <taxon>Diaporthe eres species complex</taxon>
    </lineage>
</organism>
<dbReference type="Pfam" id="PF00498">
    <property type="entry name" value="FHA"/>
    <property type="match status" value="1"/>
</dbReference>
<evidence type="ECO:0000313" key="10">
    <source>
        <dbReference type="EMBL" id="KAL2287700.1"/>
    </source>
</evidence>
<feature type="compositionally biased region" description="Polar residues" evidence="7">
    <location>
        <begin position="497"/>
        <end position="509"/>
    </location>
</feature>
<feature type="compositionally biased region" description="Acidic residues" evidence="7">
    <location>
        <begin position="424"/>
        <end position="447"/>
    </location>
</feature>
<evidence type="ECO:0000256" key="5">
    <source>
        <dbReference type="ARBA" id="ARBA00022833"/>
    </source>
</evidence>
<feature type="compositionally biased region" description="Polar residues" evidence="7">
    <location>
        <begin position="61"/>
        <end position="75"/>
    </location>
</feature>
<feature type="compositionally biased region" description="Low complexity" evidence="7">
    <location>
        <begin position="81"/>
        <end position="104"/>
    </location>
</feature>
<proteinExistence type="predicted"/>
<reference evidence="10 11" key="1">
    <citation type="submission" date="2024-03" db="EMBL/GenBank/DDBJ databases">
        <title>A high-quality draft genome sequence of Diaporthe vaccinii, a causative agent of upright dieback and viscid rot disease in cranberry plants.</title>
        <authorList>
            <person name="Sarrasin M."/>
            <person name="Lang B.F."/>
            <person name="Burger G."/>
        </authorList>
    </citation>
    <scope>NUCLEOTIDE SEQUENCE [LARGE SCALE GENOMIC DNA]</scope>
    <source>
        <strain evidence="10 11">IS7</strain>
    </source>
</reference>
<keyword evidence="1" id="KW-0808">Transferase</keyword>
<evidence type="ECO:0000256" key="4">
    <source>
        <dbReference type="ARBA" id="ARBA00022786"/>
    </source>
</evidence>
<feature type="region of interest" description="Disordered" evidence="7">
    <location>
        <begin position="20"/>
        <end position="43"/>
    </location>
</feature>
<dbReference type="Gene3D" id="3.30.40.10">
    <property type="entry name" value="Zinc/RING finger domain, C3HC4 (zinc finger)"/>
    <property type="match status" value="1"/>
</dbReference>
<dbReference type="InterPro" id="IPR013083">
    <property type="entry name" value="Znf_RING/FYVE/PHD"/>
</dbReference>
<protein>
    <recommendedName>
        <fullName evidence="12">FHA domain-containing protein</fullName>
    </recommendedName>
</protein>
<gene>
    <name evidence="10" type="ORF">FJTKL_05065</name>
</gene>
<evidence type="ECO:0000256" key="7">
    <source>
        <dbReference type="SAM" id="MobiDB-lite"/>
    </source>
</evidence>
<feature type="region of interest" description="Disordered" evidence="7">
    <location>
        <begin position="55"/>
        <end position="194"/>
    </location>
</feature>
<comment type="caution">
    <text evidence="10">The sequence shown here is derived from an EMBL/GenBank/DDBJ whole genome shotgun (WGS) entry which is preliminary data.</text>
</comment>
<dbReference type="InterPro" id="IPR001841">
    <property type="entry name" value="Znf_RING"/>
</dbReference>
<dbReference type="SUPFAM" id="SSF49879">
    <property type="entry name" value="SMAD/FHA domain"/>
    <property type="match status" value="1"/>
</dbReference>
<feature type="compositionally biased region" description="Low complexity" evidence="7">
    <location>
        <begin position="529"/>
        <end position="546"/>
    </location>
</feature>
<sequence length="621" mass="66522">MFTHPAPAALTGSVPLAASPPSISASASTFHQTGSTSRTRRGLSYLRNYTHQHLLSRDHSSSSQPANTTADSSSRPRPGLTRSTSHTPRTSNTTSNSSTADDPSIASRRFTLVPALSHPLGPSSRSTPDDPEEADEPAAVQSNLIGAPQPGTAVTTSAEPDSQPRRSMTRSRSATTGTAMAASTNDTAENGNPGGVLPSIRFSVFVDPRSQRPSLHFSPIARTLPSGSEIIRVGRYSERDSQPAVPANVPSAAPVGFKSKVVSRRHCEFWYEDGKWFIKDVKSSSGTFLNHIRLSPPGQESKPFPVNDGDVVQLGIDFKGGEEMIFRCVKMRLELNRGWQNKLNKFNMNSHKRLWNMTKTEGAGGQNYSQDCSICLNSIAPCQCLFVAPCSHTWHFKCIRSLLTSPHYPIFICPNCRAAADLEAEVEDPEDWEQLEDEADGQDAEDPEGSRSKGPRLDPAPVDVPRQSVDRIRTSLERARQTAAERARTSIERSRSRTNVPAANASATETPEAAMTNADNADSAEAAMSDGGASTPSTTASSRPSGEASHATSDPVPINGRRTPSPNSIGNHVTNGHEGPITPRNDAGPWVFDGSGARIGVAPTAGARQSLNGVVDTEMED</sequence>
<feature type="domain" description="RING-type" evidence="9">
    <location>
        <begin position="372"/>
        <end position="417"/>
    </location>
</feature>
<dbReference type="Proteomes" id="UP001600888">
    <property type="component" value="Unassembled WGS sequence"/>
</dbReference>
<dbReference type="PROSITE" id="PS50089">
    <property type="entry name" value="ZF_RING_2"/>
    <property type="match status" value="1"/>
</dbReference>
<dbReference type="Pfam" id="PF17123">
    <property type="entry name" value="zf-RING_11"/>
    <property type="match status" value="1"/>
</dbReference>
<dbReference type="PANTHER" id="PTHR15067:SF7">
    <property type="entry name" value="E3 UBIQUITIN-PROTEIN LIGASE DMA1-RELATED"/>
    <property type="match status" value="1"/>
</dbReference>